<reference evidence="2 3" key="2">
    <citation type="submission" date="2018-11" db="EMBL/GenBank/DDBJ databases">
        <authorList>
            <consortium name="Pathogen Informatics"/>
        </authorList>
    </citation>
    <scope>NUCLEOTIDE SEQUENCE [LARGE SCALE GENOMIC DNA]</scope>
    <source>
        <strain evidence="2 3">MHpl1</strain>
    </source>
</reference>
<feature type="transmembrane region" description="Helical" evidence="1">
    <location>
        <begin position="104"/>
        <end position="127"/>
    </location>
</feature>
<dbReference type="AlphaFoldDB" id="A0A0N4WRB3"/>
<keyword evidence="1" id="KW-0472">Membrane</keyword>
<evidence type="ECO:0000256" key="1">
    <source>
        <dbReference type="SAM" id="Phobius"/>
    </source>
</evidence>
<accession>A0A0N4WRB3</accession>
<keyword evidence="1" id="KW-0812">Transmembrane</keyword>
<dbReference type="Proteomes" id="UP000268014">
    <property type="component" value="Unassembled WGS sequence"/>
</dbReference>
<keyword evidence="1" id="KW-1133">Transmembrane helix</keyword>
<reference evidence="4" key="1">
    <citation type="submission" date="2017-02" db="UniProtKB">
        <authorList>
            <consortium name="WormBaseParasite"/>
        </authorList>
    </citation>
    <scope>IDENTIFICATION</scope>
</reference>
<name>A0A0N4WRB3_HAEPC</name>
<evidence type="ECO:0000313" key="2">
    <source>
        <dbReference type="EMBL" id="VDO51505.1"/>
    </source>
</evidence>
<organism evidence="4">
    <name type="scientific">Haemonchus placei</name>
    <name type="common">Barber's pole worm</name>
    <dbReference type="NCBI Taxonomy" id="6290"/>
    <lineage>
        <taxon>Eukaryota</taxon>
        <taxon>Metazoa</taxon>
        <taxon>Ecdysozoa</taxon>
        <taxon>Nematoda</taxon>
        <taxon>Chromadorea</taxon>
        <taxon>Rhabditida</taxon>
        <taxon>Rhabditina</taxon>
        <taxon>Rhabditomorpha</taxon>
        <taxon>Strongyloidea</taxon>
        <taxon>Trichostrongylidae</taxon>
        <taxon>Haemonchus</taxon>
    </lineage>
</organism>
<dbReference type="OMA" id="CFTEQCN"/>
<sequence>MCAIATYLDPQKKEITNVQMFGEEQKETRLKYEFDQKNHVLRAQYSCFTEQCNSLDELMAVLREEGFKKNEHSVLARMTLLALKDGLMKAAMGKFREQNEGTPFTLCVCMFTLLALVAFIHMTRVFLMYLGHLKKTV</sequence>
<dbReference type="EMBL" id="UZAF01018416">
    <property type="protein sequence ID" value="VDO51505.1"/>
    <property type="molecule type" value="Genomic_DNA"/>
</dbReference>
<protein>
    <submittedName>
        <fullName evidence="4">GOLD domain-containing protein</fullName>
    </submittedName>
</protein>
<proteinExistence type="predicted"/>
<evidence type="ECO:0000313" key="4">
    <source>
        <dbReference type="WBParaSite" id="HPLM_0001402201-mRNA-1"/>
    </source>
</evidence>
<gene>
    <name evidence="2" type="ORF">HPLM_LOCUS14014</name>
</gene>
<dbReference type="WBParaSite" id="HPLM_0001402201-mRNA-1">
    <property type="protein sequence ID" value="HPLM_0001402201-mRNA-1"/>
    <property type="gene ID" value="HPLM_0001402201"/>
</dbReference>
<keyword evidence="3" id="KW-1185">Reference proteome</keyword>
<evidence type="ECO:0000313" key="3">
    <source>
        <dbReference type="Proteomes" id="UP000268014"/>
    </source>
</evidence>
<dbReference type="OrthoDB" id="10301766at2759"/>